<feature type="compositionally biased region" description="Low complexity" evidence="1">
    <location>
        <begin position="377"/>
        <end position="392"/>
    </location>
</feature>
<evidence type="ECO:0000313" key="2">
    <source>
        <dbReference type="EMBL" id="EJD39060.1"/>
    </source>
</evidence>
<feature type="region of interest" description="Disordered" evidence="1">
    <location>
        <begin position="165"/>
        <end position="200"/>
    </location>
</feature>
<proteinExistence type="predicted"/>
<organism evidence="2 3">
    <name type="scientific">Auricularia subglabra (strain TFB-10046 / SS5)</name>
    <name type="common">White-rot fungus</name>
    <name type="synonym">Auricularia delicata (strain TFB10046)</name>
    <dbReference type="NCBI Taxonomy" id="717982"/>
    <lineage>
        <taxon>Eukaryota</taxon>
        <taxon>Fungi</taxon>
        <taxon>Dikarya</taxon>
        <taxon>Basidiomycota</taxon>
        <taxon>Agaricomycotina</taxon>
        <taxon>Agaricomycetes</taxon>
        <taxon>Auriculariales</taxon>
        <taxon>Auriculariaceae</taxon>
        <taxon>Auricularia</taxon>
    </lineage>
</organism>
<feature type="compositionally biased region" description="Low complexity" evidence="1">
    <location>
        <begin position="637"/>
        <end position="646"/>
    </location>
</feature>
<gene>
    <name evidence="2" type="ORF">AURDEDRAFT_128503</name>
</gene>
<feature type="compositionally biased region" description="Polar residues" evidence="1">
    <location>
        <begin position="178"/>
        <end position="192"/>
    </location>
</feature>
<feature type="region of interest" description="Disordered" evidence="1">
    <location>
        <begin position="275"/>
        <end position="299"/>
    </location>
</feature>
<feature type="region of interest" description="Disordered" evidence="1">
    <location>
        <begin position="329"/>
        <end position="400"/>
    </location>
</feature>
<dbReference type="Proteomes" id="UP000006514">
    <property type="component" value="Unassembled WGS sequence"/>
</dbReference>
<feature type="region of interest" description="Disordered" evidence="1">
    <location>
        <begin position="765"/>
        <end position="787"/>
    </location>
</feature>
<dbReference type="EMBL" id="JH687817">
    <property type="protein sequence ID" value="EJD39060.1"/>
    <property type="molecule type" value="Genomic_DNA"/>
</dbReference>
<evidence type="ECO:0000313" key="3">
    <source>
        <dbReference type="Proteomes" id="UP000006514"/>
    </source>
</evidence>
<dbReference type="InParanoid" id="J0D153"/>
<keyword evidence="3" id="KW-1185">Reference proteome</keyword>
<feature type="region of interest" description="Disordered" evidence="1">
    <location>
        <begin position="620"/>
        <end position="646"/>
    </location>
</feature>
<dbReference type="AlphaFoldDB" id="J0D153"/>
<accession>J0D153</accession>
<reference evidence="3" key="1">
    <citation type="journal article" date="2012" name="Science">
        <title>The Paleozoic origin of enzymatic lignin decomposition reconstructed from 31 fungal genomes.</title>
        <authorList>
            <person name="Floudas D."/>
            <person name="Binder M."/>
            <person name="Riley R."/>
            <person name="Barry K."/>
            <person name="Blanchette R.A."/>
            <person name="Henrissat B."/>
            <person name="Martinez A.T."/>
            <person name="Otillar R."/>
            <person name="Spatafora J.W."/>
            <person name="Yadav J.S."/>
            <person name="Aerts A."/>
            <person name="Benoit I."/>
            <person name="Boyd A."/>
            <person name="Carlson A."/>
            <person name="Copeland A."/>
            <person name="Coutinho P.M."/>
            <person name="de Vries R.P."/>
            <person name="Ferreira P."/>
            <person name="Findley K."/>
            <person name="Foster B."/>
            <person name="Gaskell J."/>
            <person name="Glotzer D."/>
            <person name="Gorecki P."/>
            <person name="Heitman J."/>
            <person name="Hesse C."/>
            <person name="Hori C."/>
            <person name="Igarashi K."/>
            <person name="Jurgens J.A."/>
            <person name="Kallen N."/>
            <person name="Kersten P."/>
            <person name="Kohler A."/>
            <person name="Kuees U."/>
            <person name="Kumar T.K.A."/>
            <person name="Kuo A."/>
            <person name="LaButti K."/>
            <person name="Larrondo L.F."/>
            <person name="Lindquist E."/>
            <person name="Ling A."/>
            <person name="Lombard V."/>
            <person name="Lucas S."/>
            <person name="Lundell T."/>
            <person name="Martin R."/>
            <person name="McLaughlin D.J."/>
            <person name="Morgenstern I."/>
            <person name="Morin E."/>
            <person name="Murat C."/>
            <person name="Nagy L.G."/>
            <person name="Nolan M."/>
            <person name="Ohm R.A."/>
            <person name="Patyshakuliyeva A."/>
            <person name="Rokas A."/>
            <person name="Ruiz-Duenas F.J."/>
            <person name="Sabat G."/>
            <person name="Salamov A."/>
            <person name="Samejima M."/>
            <person name="Schmutz J."/>
            <person name="Slot J.C."/>
            <person name="St John F."/>
            <person name="Stenlid J."/>
            <person name="Sun H."/>
            <person name="Sun S."/>
            <person name="Syed K."/>
            <person name="Tsang A."/>
            <person name="Wiebenga A."/>
            <person name="Young D."/>
            <person name="Pisabarro A."/>
            <person name="Eastwood D.C."/>
            <person name="Martin F."/>
            <person name="Cullen D."/>
            <person name="Grigoriev I.V."/>
            <person name="Hibbett D.S."/>
        </authorList>
    </citation>
    <scope>NUCLEOTIDE SEQUENCE [LARGE SCALE GENOMIC DNA]</scope>
    <source>
        <strain evidence="3">TFB10046</strain>
    </source>
</reference>
<name>J0D153_AURST</name>
<evidence type="ECO:0000256" key="1">
    <source>
        <dbReference type="SAM" id="MobiDB-lite"/>
    </source>
</evidence>
<dbReference type="KEGG" id="adl:AURDEDRAFT_128503"/>
<sequence length="862" mass="94119">MVVLEAPIWHDWPVAGLGPERYGYLVFFRLDLQACVASLEDEEASRAAALLPQDWFAGIILSTGALDVHNEKDQALLNFSFSLVGEGLPDHAPASVAIGTSPPFLADRPSMSLDQALPWPNLYVHTYYNALTIISRIHHGTGFIPPCLDAEQLLRLRKTEVTDKYHRRPSPIRDVDSELQSGSAANDTGSSDHGTDDLPSDDVRPIYEILDNVNLYVDLWLDPKALTGTPAPPRAYDEVVRGLRRIWHEWGDRQLSAVKAKHAAVTDEWIRAVDKAQSEQPPASVHSRPQSSLEQPLGDDAILPEDAIDYRAEQDMLSRRIIRPRAEAPVAVTSTTPQADVVPHPGVEVVTSSGSATLSPDFPATPATDLLGHPATGSAAAADPPSSPDGGALPSSGRVTLTPTASPSWYEPFAPASPGSPYPMIPPAFSPMPVIESPRCDGWPLPTRGPERFGHCFLFRLDPAASVAALRDAEATRAAALIPRDWFLGVTLADGGTELYASDGMKLVNFKFCLISTALPTDFQQGAVPIAPLEPLVADRPSLDFVPALHSEEGFYVHTCPSRAAVVSRVHDTSEKPLATLSPQQHEYLRECQLRDEYRRGTFLFQKYIAEQEAKRAAKLAASPSEGNPALDTDAQSSISSASGSYCDSEISDIRYLLTEEMQTRFLQARIFVEVWSDPIFHAGPPTDPAKFEEATAQDWKERMLKETLAKRPQTEAWLQGVERVGDEEVEDRVQGIGPPLDDDAVLPEDAVDSRLENANIGRRSSQRIRDWDDTVSTTPKSPPGVVSASAQLAAPQISTSAAVEPRAATRCATESTKEASPARKRSLPGFLRSLLSLRFALARFNSRLRRRVENEEAIARV</sequence>
<protein>
    <submittedName>
        <fullName evidence="2">Uncharacterized protein</fullName>
    </submittedName>
</protein>